<sequence length="292" mass="33004">MIDHLSAECLQLLNQLLPLTDQLRTSVEHTTGDVFYQEGNDTALTGDQARQAISQHIGEMRYRGLEDIGKDPRPRFMFLAIPMEVLPLLESVNRAKKALQQWHEALARKQSNAYAAAQLNRAVLKRAKEPLLNLQMAERANIWLSGPPTRLSWHYNTTANSRRKKLGDALVALEKLADKLPEYRIPDIERVRHNLASVPLDTPVAYRPSKPITHLKCQYRYLDADGGSARGVCYAKNPIFFPDIPSSKPPSVSLPAEVMGRQTRSGAGRPSMISDRQVSELLPNWFWYKPND</sequence>
<comment type="caution">
    <text evidence="1">The sequence shown here is derived from an EMBL/GenBank/DDBJ whole genome shotgun (WGS) entry which is preliminary data.</text>
</comment>
<protein>
    <submittedName>
        <fullName evidence="1">Uncharacterized protein</fullName>
    </submittedName>
</protein>
<reference evidence="1" key="1">
    <citation type="submission" date="2020-03" db="EMBL/GenBank/DDBJ databases">
        <authorList>
            <person name="Guo F."/>
        </authorList>
    </citation>
    <scope>NUCLEOTIDE SEQUENCE</scope>
    <source>
        <strain evidence="1">JCM 30134</strain>
    </source>
</reference>
<evidence type="ECO:0000313" key="2">
    <source>
        <dbReference type="Proteomes" id="UP000787472"/>
    </source>
</evidence>
<evidence type="ECO:0000313" key="1">
    <source>
        <dbReference type="EMBL" id="NHO66763.1"/>
    </source>
</evidence>
<accession>A0A9E5JWA7</accession>
<dbReference type="EMBL" id="JAAONZ010000012">
    <property type="protein sequence ID" value="NHO66763.1"/>
    <property type="molecule type" value="Genomic_DNA"/>
</dbReference>
<keyword evidence="2" id="KW-1185">Reference proteome</keyword>
<gene>
    <name evidence="1" type="ORF">G8770_14530</name>
</gene>
<proteinExistence type="predicted"/>
<dbReference type="RefSeq" id="WP_167188196.1">
    <property type="nucleotide sequence ID" value="NZ_JAAONZ010000012.1"/>
</dbReference>
<dbReference type="AlphaFoldDB" id="A0A9E5JWA7"/>
<dbReference type="Proteomes" id="UP000787472">
    <property type="component" value="Unassembled WGS sequence"/>
</dbReference>
<name>A0A9E5JWA7_9GAMM</name>
<organism evidence="1 2">
    <name type="scientific">Pseudomaricurvus hydrocarbonicus</name>
    <dbReference type="NCBI Taxonomy" id="1470433"/>
    <lineage>
        <taxon>Bacteria</taxon>
        <taxon>Pseudomonadati</taxon>
        <taxon>Pseudomonadota</taxon>
        <taxon>Gammaproteobacteria</taxon>
        <taxon>Cellvibrionales</taxon>
        <taxon>Cellvibrionaceae</taxon>
        <taxon>Pseudomaricurvus</taxon>
    </lineage>
</organism>